<evidence type="ECO:0000313" key="2">
    <source>
        <dbReference type="Proteomes" id="UP001627154"/>
    </source>
</evidence>
<proteinExistence type="predicted"/>
<comment type="caution">
    <text evidence="1">The sequence shown here is derived from an EMBL/GenBank/DDBJ whole genome shotgun (WGS) entry which is preliminary data.</text>
</comment>
<sequence>MSRHTRRRTYTSRAQRREGNYTHARGWMCKCTKISKREREEERTRVHKKYWHTPDTRMARRVGEANLLPLLPVVISKYYTSRTDQLIRRVSGLKRTCR</sequence>
<reference evidence="1 2" key="1">
    <citation type="journal article" date="2024" name="bioRxiv">
        <title>A reference genome for Trichogramma kaykai: A tiny desert-dwelling parasitoid wasp with competing sex-ratio distorters.</title>
        <authorList>
            <person name="Culotta J."/>
            <person name="Lindsey A.R."/>
        </authorList>
    </citation>
    <scope>NUCLEOTIDE SEQUENCE [LARGE SCALE GENOMIC DNA]</scope>
    <source>
        <strain evidence="1 2">KSX58</strain>
    </source>
</reference>
<protein>
    <submittedName>
        <fullName evidence="1">Uncharacterized protein</fullName>
    </submittedName>
</protein>
<dbReference type="AlphaFoldDB" id="A0ABD2XNC5"/>
<organism evidence="1 2">
    <name type="scientific">Trichogramma kaykai</name>
    <dbReference type="NCBI Taxonomy" id="54128"/>
    <lineage>
        <taxon>Eukaryota</taxon>
        <taxon>Metazoa</taxon>
        <taxon>Ecdysozoa</taxon>
        <taxon>Arthropoda</taxon>
        <taxon>Hexapoda</taxon>
        <taxon>Insecta</taxon>
        <taxon>Pterygota</taxon>
        <taxon>Neoptera</taxon>
        <taxon>Endopterygota</taxon>
        <taxon>Hymenoptera</taxon>
        <taxon>Apocrita</taxon>
        <taxon>Proctotrupomorpha</taxon>
        <taxon>Chalcidoidea</taxon>
        <taxon>Trichogrammatidae</taxon>
        <taxon>Trichogramma</taxon>
    </lineage>
</organism>
<name>A0ABD2XNC5_9HYME</name>
<evidence type="ECO:0000313" key="1">
    <source>
        <dbReference type="EMBL" id="KAL3406339.1"/>
    </source>
</evidence>
<dbReference type="Proteomes" id="UP001627154">
    <property type="component" value="Unassembled WGS sequence"/>
</dbReference>
<accession>A0ABD2XNC5</accession>
<keyword evidence="2" id="KW-1185">Reference proteome</keyword>
<dbReference type="EMBL" id="JBJJXI010000019">
    <property type="protein sequence ID" value="KAL3406339.1"/>
    <property type="molecule type" value="Genomic_DNA"/>
</dbReference>
<gene>
    <name evidence="1" type="ORF">TKK_001681</name>
</gene>